<dbReference type="EMBL" id="BGZK01001330">
    <property type="protein sequence ID" value="GBP77427.1"/>
    <property type="molecule type" value="Genomic_DNA"/>
</dbReference>
<proteinExistence type="predicted"/>
<dbReference type="AlphaFoldDB" id="A0A4C1YSM2"/>
<feature type="compositionally biased region" description="Basic and acidic residues" evidence="1">
    <location>
        <begin position="89"/>
        <end position="100"/>
    </location>
</feature>
<dbReference type="Proteomes" id="UP000299102">
    <property type="component" value="Unassembled WGS sequence"/>
</dbReference>
<feature type="region of interest" description="Disordered" evidence="1">
    <location>
        <begin position="68"/>
        <end position="168"/>
    </location>
</feature>
<evidence type="ECO:0000313" key="2">
    <source>
        <dbReference type="EMBL" id="GBP77427.1"/>
    </source>
</evidence>
<comment type="caution">
    <text evidence="2">The sequence shown here is derived from an EMBL/GenBank/DDBJ whole genome shotgun (WGS) entry which is preliminary data.</text>
</comment>
<accession>A0A4C1YSM2</accession>
<keyword evidence="3" id="KW-1185">Reference proteome</keyword>
<feature type="compositionally biased region" description="Basic and acidic residues" evidence="1">
    <location>
        <begin position="113"/>
        <end position="126"/>
    </location>
</feature>
<sequence length="168" mass="18772">MRYLVSEAVAHGAARGRPIIVEWERRKAFGGPLVRNVRKTDFAGVDGANIARRRQVDAVNHSRFIHKKDSRGTHKHNSGTINVMRRPGPRPERAHKERGSTELWPLNAINELPVRDEIGPKTERSPHICGARRSSYTNSEDPELLNFAPDFSSRAPGARLSSHRATGS</sequence>
<feature type="compositionally biased region" description="Basic residues" evidence="1">
    <location>
        <begin position="68"/>
        <end position="77"/>
    </location>
</feature>
<name>A0A4C1YSM2_EUMVA</name>
<organism evidence="2 3">
    <name type="scientific">Eumeta variegata</name>
    <name type="common">Bagworm moth</name>
    <name type="synonym">Eumeta japonica</name>
    <dbReference type="NCBI Taxonomy" id="151549"/>
    <lineage>
        <taxon>Eukaryota</taxon>
        <taxon>Metazoa</taxon>
        <taxon>Ecdysozoa</taxon>
        <taxon>Arthropoda</taxon>
        <taxon>Hexapoda</taxon>
        <taxon>Insecta</taxon>
        <taxon>Pterygota</taxon>
        <taxon>Neoptera</taxon>
        <taxon>Endopterygota</taxon>
        <taxon>Lepidoptera</taxon>
        <taxon>Glossata</taxon>
        <taxon>Ditrysia</taxon>
        <taxon>Tineoidea</taxon>
        <taxon>Psychidae</taxon>
        <taxon>Oiketicinae</taxon>
        <taxon>Eumeta</taxon>
    </lineage>
</organism>
<evidence type="ECO:0000256" key="1">
    <source>
        <dbReference type="SAM" id="MobiDB-lite"/>
    </source>
</evidence>
<reference evidence="2 3" key="1">
    <citation type="journal article" date="2019" name="Commun. Biol.">
        <title>The bagworm genome reveals a unique fibroin gene that provides high tensile strength.</title>
        <authorList>
            <person name="Kono N."/>
            <person name="Nakamura H."/>
            <person name="Ohtoshi R."/>
            <person name="Tomita M."/>
            <person name="Numata K."/>
            <person name="Arakawa K."/>
        </authorList>
    </citation>
    <scope>NUCLEOTIDE SEQUENCE [LARGE SCALE GENOMIC DNA]</scope>
</reference>
<evidence type="ECO:0000313" key="3">
    <source>
        <dbReference type="Proteomes" id="UP000299102"/>
    </source>
</evidence>
<protein>
    <submittedName>
        <fullName evidence="2">Uncharacterized protein</fullName>
    </submittedName>
</protein>
<gene>
    <name evidence="2" type="ORF">EVAR_24144_1</name>
</gene>